<dbReference type="InterPro" id="IPR050553">
    <property type="entry name" value="Thioredoxin_ResA/DsbE_sf"/>
</dbReference>
<dbReference type="SUPFAM" id="SSF52833">
    <property type="entry name" value="Thioredoxin-like"/>
    <property type="match status" value="1"/>
</dbReference>
<dbReference type="KEGG" id="ghl:GM160_10930"/>
<dbReference type="InterPro" id="IPR000866">
    <property type="entry name" value="AhpC/TSA"/>
</dbReference>
<dbReference type="PANTHER" id="PTHR42852">
    <property type="entry name" value="THIOL:DISULFIDE INTERCHANGE PROTEIN DSBE"/>
    <property type="match status" value="1"/>
</dbReference>
<dbReference type="Proteomes" id="UP000427716">
    <property type="component" value="Chromosome"/>
</dbReference>
<dbReference type="GO" id="GO:0016209">
    <property type="term" value="F:antioxidant activity"/>
    <property type="evidence" value="ECO:0007669"/>
    <property type="project" value="InterPro"/>
</dbReference>
<dbReference type="InterPro" id="IPR013766">
    <property type="entry name" value="Thioredoxin_domain"/>
</dbReference>
<dbReference type="Gene3D" id="3.40.30.10">
    <property type="entry name" value="Glutaredoxin"/>
    <property type="match status" value="1"/>
</dbReference>
<organism evidence="3 4">
    <name type="scientific">Guyparkeria halophila</name>
    <dbReference type="NCBI Taxonomy" id="47960"/>
    <lineage>
        <taxon>Bacteria</taxon>
        <taxon>Pseudomonadati</taxon>
        <taxon>Pseudomonadota</taxon>
        <taxon>Gammaproteobacteria</taxon>
        <taxon>Chromatiales</taxon>
        <taxon>Thioalkalibacteraceae</taxon>
        <taxon>Guyparkeria</taxon>
    </lineage>
</organism>
<dbReference type="CDD" id="cd02966">
    <property type="entry name" value="TlpA_like_family"/>
    <property type="match status" value="1"/>
</dbReference>
<name>A0A6I6CYQ0_9GAMM</name>
<evidence type="ECO:0000256" key="1">
    <source>
        <dbReference type="SAM" id="MobiDB-lite"/>
    </source>
</evidence>
<dbReference type="InterPro" id="IPR036249">
    <property type="entry name" value="Thioredoxin-like_sf"/>
</dbReference>
<keyword evidence="4" id="KW-1185">Reference proteome</keyword>
<evidence type="ECO:0000313" key="3">
    <source>
        <dbReference type="EMBL" id="QGT79349.1"/>
    </source>
</evidence>
<dbReference type="GO" id="GO:0016491">
    <property type="term" value="F:oxidoreductase activity"/>
    <property type="evidence" value="ECO:0007669"/>
    <property type="project" value="InterPro"/>
</dbReference>
<dbReference type="AlphaFoldDB" id="A0A6I6CYQ0"/>
<dbReference type="PROSITE" id="PS51352">
    <property type="entry name" value="THIOREDOXIN_2"/>
    <property type="match status" value="1"/>
</dbReference>
<reference evidence="3 4" key="1">
    <citation type="submission" date="2019-11" db="EMBL/GenBank/DDBJ databases">
        <authorList>
            <person name="Zhang J."/>
            <person name="Sun C."/>
        </authorList>
    </citation>
    <scope>NUCLEOTIDE SEQUENCE [LARGE SCALE GENOMIC DNA]</scope>
    <source>
        <strain evidence="4">sp2</strain>
    </source>
</reference>
<dbReference type="Pfam" id="PF00578">
    <property type="entry name" value="AhpC-TSA"/>
    <property type="match status" value="1"/>
</dbReference>
<gene>
    <name evidence="3" type="ORF">GM160_10930</name>
</gene>
<dbReference type="PANTHER" id="PTHR42852:SF13">
    <property type="entry name" value="PROTEIN DIPZ"/>
    <property type="match status" value="1"/>
</dbReference>
<evidence type="ECO:0000313" key="4">
    <source>
        <dbReference type="Proteomes" id="UP000427716"/>
    </source>
</evidence>
<feature type="region of interest" description="Disordered" evidence="1">
    <location>
        <begin position="1"/>
        <end position="27"/>
    </location>
</feature>
<evidence type="ECO:0000259" key="2">
    <source>
        <dbReference type="PROSITE" id="PS51352"/>
    </source>
</evidence>
<protein>
    <submittedName>
        <fullName evidence="3">Redoxin domain-containing protein</fullName>
    </submittedName>
</protein>
<accession>A0A6I6CYQ0</accession>
<dbReference type="EMBL" id="CP046415">
    <property type="protein sequence ID" value="QGT79349.1"/>
    <property type="molecule type" value="Genomic_DNA"/>
</dbReference>
<sequence>MARRGFEMTPLTENHHPTDATDNAPADRSRRRLLLGGTGALLTLGLGGCLSDSGLPLDGVTVQDRDGQPVELASIKGKPTLITFWATTCPGCVKEIPHIQALHDKYAERGVNVVGLAMSYDPLDQINKMVEERDMTYTIWQDKDGRGAEVFGPVRVTPTTFVLDAQARIEFQKIGVFDVDRVERTLDGLLESA</sequence>
<proteinExistence type="predicted"/>
<feature type="domain" description="Thioredoxin" evidence="2">
    <location>
        <begin position="51"/>
        <end position="191"/>
    </location>
</feature>